<protein>
    <submittedName>
        <fullName evidence="2">Uncharacterized protein</fullName>
    </submittedName>
</protein>
<accession>A0A3G3BW73</accession>
<dbReference type="EMBL" id="MH884509">
    <property type="protein sequence ID" value="AYP68407.1"/>
    <property type="molecule type" value="Genomic_DNA"/>
</dbReference>
<dbReference type="Proteomes" id="UP000275028">
    <property type="component" value="Segment"/>
</dbReference>
<proteinExistence type="predicted"/>
<evidence type="ECO:0000256" key="1">
    <source>
        <dbReference type="SAM" id="Coils"/>
    </source>
</evidence>
<sequence>MKQSVRSGENIYNEIKRLEGELEELNQAAYEVEEAVGRGTKPHTLLKDAAEEKRKELNAAKRQDWTPAEVKGFNL</sequence>
<reference evidence="2 3" key="1">
    <citation type="submission" date="2018-09" db="EMBL/GenBank/DDBJ databases">
        <title>Comparative Genomic Analysis of Eight Novel Haloalkaliphilic Bacteriophages from Lake Elmenteita, Kenya.</title>
        <authorList>
            <person name="Akhwale J.K."/>
        </authorList>
    </citation>
    <scope>NUCLEOTIDE SEQUENCE [LARGE SCALE GENOMIC DNA]</scope>
</reference>
<keyword evidence="1" id="KW-0175">Coiled coil</keyword>
<organism evidence="2 3">
    <name type="scientific">Bacillus phage vB_BboS-125</name>
    <dbReference type="NCBI Taxonomy" id="2419618"/>
    <lineage>
        <taxon>Viruses</taxon>
        <taxon>Duplodnaviria</taxon>
        <taxon>Heunggongvirae</taxon>
        <taxon>Uroviricota</taxon>
        <taxon>Caudoviricetes</taxon>
        <taxon>Elmenteitavirus</taxon>
        <taxon>Elmenteitavirus ev125</taxon>
    </lineage>
</organism>
<keyword evidence="3" id="KW-1185">Reference proteome</keyword>
<feature type="coiled-coil region" evidence="1">
    <location>
        <begin position="8"/>
        <end position="63"/>
    </location>
</feature>
<name>A0A3G3BW73_9CAUD</name>
<gene>
    <name evidence="2" type="ORF">BboS125_00038</name>
</gene>
<evidence type="ECO:0000313" key="3">
    <source>
        <dbReference type="Proteomes" id="UP000275028"/>
    </source>
</evidence>
<evidence type="ECO:0000313" key="2">
    <source>
        <dbReference type="EMBL" id="AYP68407.1"/>
    </source>
</evidence>